<name>A0ABR4IBC7_9EURO</name>
<evidence type="ECO:0000313" key="2">
    <source>
        <dbReference type="EMBL" id="KAL2825051.1"/>
    </source>
</evidence>
<dbReference type="EMBL" id="JBFXLS010000039">
    <property type="protein sequence ID" value="KAL2825051.1"/>
    <property type="molecule type" value="Genomic_DNA"/>
</dbReference>
<comment type="caution">
    <text evidence="2">The sequence shown here is derived from an EMBL/GenBank/DDBJ whole genome shotgun (WGS) entry which is preliminary data.</text>
</comment>
<proteinExistence type="predicted"/>
<feature type="signal peptide" evidence="1">
    <location>
        <begin position="1"/>
        <end position="20"/>
    </location>
</feature>
<gene>
    <name evidence="2" type="ORF">BDW59DRAFT_161999</name>
</gene>
<keyword evidence="3" id="KW-1185">Reference proteome</keyword>
<accession>A0ABR4IBC7</accession>
<dbReference type="Proteomes" id="UP001610335">
    <property type="component" value="Unassembled WGS sequence"/>
</dbReference>
<reference evidence="2 3" key="1">
    <citation type="submission" date="2024-07" db="EMBL/GenBank/DDBJ databases">
        <title>Section-level genome sequencing and comparative genomics of Aspergillus sections Usti and Cavernicolus.</title>
        <authorList>
            <consortium name="Lawrence Berkeley National Laboratory"/>
            <person name="Nybo J.L."/>
            <person name="Vesth T.C."/>
            <person name="Theobald S."/>
            <person name="Frisvad J.C."/>
            <person name="Larsen T.O."/>
            <person name="Kjaerboelling I."/>
            <person name="Rothschild-Mancinelli K."/>
            <person name="Lyhne E.K."/>
            <person name="Kogle M.E."/>
            <person name="Barry K."/>
            <person name="Clum A."/>
            <person name="Na H."/>
            <person name="Ledsgaard L."/>
            <person name="Lin J."/>
            <person name="Lipzen A."/>
            <person name="Kuo A."/>
            <person name="Riley R."/>
            <person name="Mondo S."/>
            <person name="LaButti K."/>
            <person name="Haridas S."/>
            <person name="Pangalinan J."/>
            <person name="Salamov A.A."/>
            <person name="Simmons B.A."/>
            <person name="Magnuson J.K."/>
            <person name="Chen J."/>
            <person name="Drula E."/>
            <person name="Henrissat B."/>
            <person name="Wiebenga A."/>
            <person name="Lubbers R.J."/>
            <person name="Gomes A.C."/>
            <person name="Makela M.R."/>
            <person name="Stajich J."/>
            <person name="Grigoriev I.V."/>
            <person name="Mortensen U.H."/>
            <person name="De vries R.P."/>
            <person name="Baker S.E."/>
            <person name="Andersen M.R."/>
        </authorList>
    </citation>
    <scope>NUCLEOTIDE SEQUENCE [LARGE SCALE GENOMIC DNA]</scope>
    <source>
        <strain evidence="2 3">CBS 600.67</strain>
    </source>
</reference>
<evidence type="ECO:0000256" key="1">
    <source>
        <dbReference type="SAM" id="SignalP"/>
    </source>
</evidence>
<evidence type="ECO:0000313" key="3">
    <source>
        <dbReference type="Proteomes" id="UP001610335"/>
    </source>
</evidence>
<organism evidence="2 3">
    <name type="scientific">Aspergillus cavernicola</name>
    <dbReference type="NCBI Taxonomy" id="176166"/>
    <lineage>
        <taxon>Eukaryota</taxon>
        <taxon>Fungi</taxon>
        <taxon>Dikarya</taxon>
        <taxon>Ascomycota</taxon>
        <taxon>Pezizomycotina</taxon>
        <taxon>Eurotiomycetes</taxon>
        <taxon>Eurotiomycetidae</taxon>
        <taxon>Eurotiales</taxon>
        <taxon>Aspergillaceae</taxon>
        <taxon>Aspergillus</taxon>
        <taxon>Aspergillus subgen. Nidulantes</taxon>
    </lineage>
</organism>
<sequence length="88" mass="9264">MRLSSYTLLLLATSVNTAWSAPTDDGLPNETASNIAAQLMAVVVFLTVLGRLANAAQRATATASVIVVMDRDLSGLRSGLSSYHVNLE</sequence>
<keyword evidence="1" id="KW-0732">Signal</keyword>
<protein>
    <submittedName>
        <fullName evidence="2">Uncharacterized protein</fullName>
    </submittedName>
</protein>
<feature type="chain" id="PRO_5045125768" evidence="1">
    <location>
        <begin position="21"/>
        <end position="88"/>
    </location>
</feature>